<protein>
    <submittedName>
        <fullName evidence="1">Uncharacterized protein</fullName>
    </submittedName>
</protein>
<sequence>MATNLVEEDIQGCRFISGKQQSMGHSPHDCSNEEITDTEKNSSVLLCTEQRELKCFLVRVTSAVVKQSTPNNALDTKMKEEKGWIPIIKSGKLVKNGRIKALEEIRKYFFPIAEREVIELFIKSTLETDGVQMTPV</sequence>
<comment type="caution">
    <text evidence="1">The sequence shown here is derived from an EMBL/GenBank/DDBJ whole genome shotgun (WGS) entry which is preliminary data.</text>
</comment>
<gene>
    <name evidence="1" type="ORF">NPIL_603171</name>
</gene>
<keyword evidence="2" id="KW-1185">Reference proteome</keyword>
<organism evidence="1 2">
    <name type="scientific">Nephila pilipes</name>
    <name type="common">Giant wood spider</name>
    <name type="synonym">Nephila maculata</name>
    <dbReference type="NCBI Taxonomy" id="299642"/>
    <lineage>
        <taxon>Eukaryota</taxon>
        <taxon>Metazoa</taxon>
        <taxon>Ecdysozoa</taxon>
        <taxon>Arthropoda</taxon>
        <taxon>Chelicerata</taxon>
        <taxon>Arachnida</taxon>
        <taxon>Araneae</taxon>
        <taxon>Araneomorphae</taxon>
        <taxon>Entelegynae</taxon>
        <taxon>Araneoidea</taxon>
        <taxon>Nephilidae</taxon>
        <taxon>Nephila</taxon>
    </lineage>
</organism>
<evidence type="ECO:0000313" key="1">
    <source>
        <dbReference type="EMBL" id="GFT22531.1"/>
    </source>
</evidence>
<dbReference type="OrthoDB" id="8122270at2759"/>
<dbReference type="AlphaFoldDB" id="A0A8X6NLP7"/>
<accession>A0A8X6NLP7</accession>
<proteinExistence type="predicted"/>
<dbReference type="Proteomes" id="UP000887013">
    <property type="component" value="Unassembled WGS sequence"/>
</dbReference>
<reference evidence="1" key="1">
    <citation type="submission" date="2020-08" db="EMBL/GenBank/DDBJ databases">
        <title>Multicomponent nature underlies the extraordinary mechanical properties of spider dragline silk.</title>
        <authorList>
            <person name="Kono N."/>
            <person name="Nakamura H."/>
            <person name="Mori M."/>
            <person name="Yoshida Y."/>
            <person name="Ohtoshi R."/>
            <person name="Malay A.D."/>
            <person name="Moran D.A.P."/>
            <person name="Tomita M."/>
            <person name="Numata K."/>
            <person name="Arakawa K."/>
        </authorList>
    </citation>
    <scope>NUCLEOTIDE SEQUENCE</scope>
</reference>
<dbReference type="EMBL" id="BMAW01106106">
    <property type="protein sequence ID" value="GFT22531.1"/>
    <property type="molecule type" value="Genomic_DNA"/>
</dbReference>
<dbReference type="Gene3D" id="3.30.160.20">
    <property type="match status" value="1"/>
</dbReference>
<name>A0A8X6NLP7_NEPPI</name>
<evidence type="ECO:0000313" key="2">
    <source>
        <dbReference type="Proteomes" id="UP000887013"/>
    </source>
</evidence>